<dbReference type="GO" id="GO:0005524">
    <property type="term" value="F:ATP binding"/>
    <property type="evidence" value="ECO:0007669"/>
    <property type="project" value="UniProtKB-KW"/>
</dbReference>
<gene>
    <name evidence="3" type="primary">minD</name>
    <name evidence="3" type="ORF">XINFAN_00519</name>
</gene>
<dbReference type="PANTHER" id="PTHR43384">
    <property type="entry name" value="SEPTUM SITE-DETERMINING PROTEIN MIND HOMOLOG, CHLOROPLASTIC-RELATED"/>
    <property type="match status" value="1"/>
</dbReference>
<evidence type="ECO:0000256" key="1">
    <source>
        <dbReference type="ARBA" id="ARBA00022741"/>
    </source>
</evidence>
<dbReference type="Proteomes" id="UP000277498">
    <property type="component" value="Unassembled WGS sequence"/>
</dbReference>
<dbReference type="GO" id="GO:0016887">
    <property type="term" value="F:ATP hydrolysis activity"/>
    <property type="evidence" value="ECO:0007669"/>
    <property type="project" value="TreeGrafter"/>
</dbReference>
<evidence type="ECO:0000313" key="3">
    <source>
        <dbReference type="EMBL" id="VDC21155.1"/>
    </source>
</evidence>
<reference evidence="3 4" key="1">
    <citation type="submission" date="2018-11" db="EMBL/GenBank/DDBJ databases">
        <authorList>
            <person name="Criscuolo A."/>
        </authorList>
    </citation>
    <scope>NUCLEOTIDE SEQUENCE [LARGE SCALE GENOMIC DNA]</scope>
    <source>
        <strain evidence="3">ACIP111625</strain>
    </source>
</reference>
<dbReference type="InterPro" id="IPR027417">
    <property type="entry name" value="P-loop_NTPase"/>
</dbReference>
<dbReference type="RefSeq" id="WP_124084959.1">
    <property type="nucleotide sequence ID" value="NZ_UXAW01000034.1"/>
</dbReference>
<organism evidence="3 4">
    <name type="scientific">Pseudogemmobacter humi</name>
    <dbReference type="NCBI Taxonomy" id="2483812"/>
    <lineage>
        <taxon>Bacteria</taxon>
        <taxon>Pseudomonadati</taxon>
        <taxon>Pseudomonadota</taxon>
        <taxon>Alphaproteobacteria</taxon>
        <taxon>Rhodobacterales</taxon>
        <taxon>Paracoccaceae</taxon>
        <taxon>Pseudogemmobacter</taxon>
    </lineage>
</organism>
<dbReference type="EMBL" id="UXAW01000034">
    <property type="protein sequence ID" value="VDC21155.1"/>
    <property type="molecule type" value="Genomic_DNA"/>
</dbReference>
<dbReference type="GO" id="GO:0051782">
    <property type="term" value="P:negative regulation of cell division"/>
    <property type="evidence" value="ECO:0007669"/>
    <property type="project" value="TreeGrafter"/>
</dbReference>
<sequence length="436" mass="46412">MLNGRESAASEPADGGRICSICDGIDAVLRLSAWIAQLPRQTARTDLTLAEAFDFLKTHHGGAFDQIVIAPDAGKEATPRLVGAIIAEAKRHSPKITVLLPPKSRLRLEPDPGIAVLYGPPFRTAATVPAPSETSSGTEKPARGFSWRRLFPAKQPQTEPAEPAETPATALAAALSGPARTFAIQPLSGGAGGTALAVNLAVELARDMPELSVCLIDLNLQFGNVATYLNLAANSRVLDAYRNIATMDSEAFDLCLQRRDDNLLVFAGPGEILPADGITGADLRRILALAREKADLVILDLPHQILDWSEAAFTGADAVFALCTLDVRSAQNAAKLRDLIRSEAIAPTRLFWLLNHTPRKPGKAWCEARDEFAKSCGPGFLQLLPEAGEEITAACNAGTPLADHAPNNPLRLAIRDLARLLREHAGQRPAAVGGLT</sequence>
<dbReference type="SUPFAM" id="SSF52540">
    <property type="entry name" value="P-loop containing nucleoside triphosphate hydrolases"/>
    <property type="match status" value="1"/>
</dbReference>
<protein>
    <submittedName>
        <fullName evidence="3">Septum site-determining protein MinD</fullName>
    </submittedName>
</protein>
<dbReference type="GO" id="GO:0005829">
    <property type="term" value="C:cytosol"/>
    <property type="evidence" value="ECO:0007669"/>
    <property type="project" value="TreeGrafter"/>
</dbReference>
<dbReference type="OrthoDB" id="9783172at2"/>
<dbReference type="PANTHER" id="PTHR43384:SF6">
    <property type="entry name" value="SEPTUM SITE-DETERMINING PROTEIN MIND HOMOLOG, CHLOROPLASTIC"/>
    <property type="match status" value="1"/>
</dbReference>
<dbReference type="Gene3D" id="3.40.50.300">
    <property type="entry name" value="P-loop containing nucleotide triphosphate hydrolases"/>
    <property type="match status" value="1"/>
</dbReference>
<keyword evidence="2" id="KW-0067">ATP-binding</keyword>
<keyword evidence="4" id="KW-1185">Reference proteome</keyword>
<proteinExistence type="predicted"/>
<dbReference type="AlphaFoldDB" id="A0A3P5WI83"/>
<evidence type="ECO:0000313" key="4">
    <source>
        <dbReference type="Proteomes" id="UP000277498"/>
    </source>
</evidence>
<evidence type="ECO:0000256" key="2">
    <source>
        <dbReference type="ARBA" id="ARBA00022840"/>
    </source>
</evidence>
<name>A0A3P5WI83_9RHOB</name>
<keyword evidence="1" id="KW-0547">Nucleotide-binding</keyword>
<accession>A0A3P5WI83</accession>
<dbReference type="GO" id="GO:0009898">
    <property type="term" value="C:cytoplasmic side of plasma membrane"/>
    <property type="evidence" value="ECO:0007669"/>
    <property type="project" value="TreeGrafter"/>
</dbReference>
<dbReference type="InterPro" id="IPR050625">
    <property type="entry name" value="ParA/MinD_ATPase"/>
</dbReference>